<sequence>MVYGLIVLQSGTAHANELDHLIAMVIGLSILVHSSADILSEDSAGRIASVYRRFRLNADARGLNPHFVTGNTLKFDDAVRGTLRKKCIIYSTSLWERLSTTRA</sequence>
<proteinExistence type="predicted"/>
<accession>A0A2V5L1W3</accession>
<dbReference type="OrthoDB" id="9952058at2"/>
<dbReference type="Proteomes" id="UP000247832">
    <property type="component" value="Unassembled WGS sequence"/>
</dbReference>
<comment type="caution">
    <text evidence="1">The sequence shown here is derived from an EMBL/GenBank/DDBJ whole genome shotgun (WGS) entry which is preliminary data.</text>
</comment>
<dbReference type="RefSeq" id="WP_110502730.1">
    <property type="nucleotide sequence ID" value="NZ_QJVD01000032.1"/>
</dbReference>
<evidence type="ECO:0000313" key="2">
    <source>
        <dbReference type="Proteomes" id="UP000247832"/>
    </source>
</evidence>
<protein>
    <submittedName>
        <fullName evidence="1">Uncharacterized protein</fullName>
    </submittedName>
</protein>
<organism evidence="1 2">
    <name type="scientific">Arthrobacter livingstonensis</name>
    <dbReference type="NCBI Taxonomy" id="670078"/>
    <lineage>
        <taxon>Bacteria</taxon>
        <taxon>Bacillati</taxon>
        <taxon>Actinomycetota</taxon>
        <taxon>Actinomycetes</taxon>
        <taxon>Micrococcales</taxon>
        <taxon>Micrococcaceae</taxon>
        <taxon>Arthrobacter</taxon>
    </lineage>
</organism>
<dbReference type="AlphaFoldDB" id="A0A2V5L1W3"/>
<dbReference type="EMBL" id="QJVD01000032">
    <property type="protein sequence ID" value="PYI65018.1"/>
    <property type="molecule type" value="Genomic_DNA"/>
</dbReference>
<keyword evidence="2" id="KW-1185">Reference proteome</keyword>
<name>A0A2V5L1W3_9MICC</name>
<evidence type="ECO:0000313" key="1">
    <source>
        <dbReference type="EMBL" id="PYI65018.1"/>
    </source>
</evidence>
<gene>
    <name evidence="1" type="ORF">CVV68_19825</name>
</gene>
<reference evidence="1 2" key="1">
    <citation type="submission" date="2018-05" db="EMBL/GenBank/DDBJ databases">
        <title>Genetic diversity of glacier-inhabiting Cryobacterium bacteria in China and description of Cryobacterium mengkeensis sp. nov. and Arthrobacter glacialis sp. nov.</title>
        <authorList>
            <person name="Liu Q."/>
            <person name="Xin Y.-H."/>
        </authorList>
    </citation>
    <scope>NUCLEOTIDE SEQUENCE [LARGE SCALE GENOMIC DNA]</scope>
    <source>
        <strain evidence="1 2">LI2</strain>
    </source>
</reference>